<evidence type="ECO:0000256" key="1">
    <source>
        <dbReference type="SAM" id="MobiDB-lite"/>
    </source>
</evidence>
<evidence type="ECO:0000313" key="2">
    <source>
        <dbReference type="EMBL" id="KAE9200930.1"/>
    </source>
</evidence>
<reference evidence="2 3" key="1">
    <citation type="submission" date="2018-08" db="EMBL/GenBank/DDBJ databases">
        <title>Genomic investigation of the strawberry pathogen Phytophthora fragariae indicates pathogenicity is determined by transcriptional variation in three key races.</title>
        <authorList>
            <person name="Adams T.M."/>
            <person name="Armitage A.D."/>
            <person name="Sobczyk M.K."/>
            <person name="Bates H.J."/>
            <person name="Dunwell J.M."/>
            <person name="Nellist C.F."/>
            <person name="Harrison R.J."/>
        </authorList>
    </citation>
    <scope>NUCLEOTIDE SEQUENCE [LARGE SCALE GENOMIC DNA]</scope>
    <source>
        <strain evidence="2 3">BC-1</strain>
    </source>
</reference>
<gene>
    <name evidence="2" type="ORF">PF002_g21683</name>
</gene>
<protein>
    <recommendedName>
        <fullName evidence="4">AWS domain-containing protein</fullName>
    </recommendedName>
</protein>
<dbReference type="Proteomes" id="UP000440367">
    <property type="component" value="Unassembled WGS sequence"/>
</dbReference>
<comment type="caution">
    <text evidence="2">The sequence shown here is derived from an EMBL/GenBank/DDBJ whole genome shotgun (WGS) entry which is preliminary data.</text>
</comment>
<sequence>MPTKFTKAAPHAHAPLGKPSITHLATKTLRQSTRAAHRAEGDIGDTSAPLYKDRAKQGNKKNNPFSEKRSLLARYRHLKKPVRDSVAVYNCRSMKTYPLKDMKLAAFRAKIQSPPPGPILNEGTELYPIDLTVDEDDPAHKTSKPIQQADAMIPVAISDHVWPDSSRKLSENENPESVRFPDYGDLDPCDCSRDCFRDVCDNADAGIYCTADDCAAGERCSNSVYDCRDVEVVSTSLGYGVRATGFIPVDTVIGEYTGILTTHDHDKDKDVTNGPNQRGLQGRIARLVRARSAYHKTVAAEQLLRVDTAYNNGDMTSLLHAVVAAVQHTLLLARSEGRASTAEEAYAAAAARLTDVFAVAIGVNKFDPDPADEIERPSAEFAEAKISKVEEQYRSAVQDAYQQCANDNRDEDPDAPLLEPDHAYFGKPSGLPPQTNFFAAV</sequence>
<feature type="region of interest" description="Disordered" evidence="1">
    <location>
        <begin position="405"/>
        <end position="430"/>
    </location>
</feature>
<name>A0A6A3XKG7_9STRA</name>
<dbReference type="InterPro" id="IPR046341">
    <property type="entry name" value="SET_dom_sf"/>
</dbReference>
<feature type="region of interest" description="Disordered" evidence="1">
    <location>
        <begin position="35"/>
        <end position="68"/>
    </location>
</feature>
<dbReference type="SUPFAM" id="SSF82199">
    <property type="entry name" value="SET domain"/>
    <property type="match status" value="1"/>
</dbReference>
<evidence type="ECO:0008006" key="4">
    <source>
        <dbReference type="Google" id="ProtNLM"/>
    </source>
</evidence>
<organism evidence="2 3">
    <name type="scientific">Phytophthora fragariae</name>
    <dbReference type="NCBI Taxonomy" id="53985"/>
    <lineage>
        <taxon>Eukaryota</taxon>
        <taxon>Sar</taxon>
        <taxon>Stramenopiles</taxon>
        <taxon>Oomycota</taxon>
        <taxon>Peronosporomycetes</taxon>
        <taxon>Peronosporales</taxon>
        <taxon>Peronosporaceae</taxon>
        <taxon>Phytophthora</taxon>
    </lineage>
</organism>
<accession>A0A6A3XKG7</accession>
<dbReference type="AlphaFoldDB" id="A0A6A3XKG7"/>
<proteinExistence type="predicted"/>
<dbReference type="EMBL" id="QXGD01001689">
    <property type="protein sequence ID" value="KAE9200930.1"/>
    <property type="molecule type" value="Genomic_DNA"/>
</dbReference>
<evidence type="ECO:0000313" key="3">
    <source>
        <dbReference type="Proteomes" id="UP000440367"/>
    </source>
</evidence>
<dbReference type="Gene3D" id="2.170.270.10">
    <property type="entry name" value="SET domain"/>
    <property type="match status" value="1"/>
</dbReference>